<organism evidence="6 7">
    <name type="scientific">Phytophthora cactorum</name>
    <dbReference type="NCBI Taxonomy" id="29920"/>
    <lineage>
        <taxon>Eukaryota</taxon>
        <taxon>Sar</taxon>
        <taxon>Stramenopiles</taxon>
        <taxon>Oomycota</taxon>
        <taxon>Peronosporomycetes</taxon>
        <taxon>Peronosporales</taxon>
        <taxon>Peronosporaceae</taxon>
        <taxon>Phytophthora</taxon>
    </lineage>
</organism>
<reference evidence="6 7" key="1">
    <citation type="submission" date="2018-01" db="EMBL/GenBank/DDBJ databases">
        <title>Draft genome of the strawberry crown rot pathogen Phytophthora cactorum.</title>
        <authorList>
            <person name="Armitage A.D."/>
            <person name="Lysoe E."/>
            <person name="Nellist C.F."/>
            <person name="Harrison R.J."/>
            <person name="Brurberg M.B."/>
        </authorList>
    </citation>
    <scope>NUCLEOTIDE SEQUENCE [LARGE SCALE GENOMIC DNA]</scope>
    <source>
        <strain evidence="6 7">10300</strain>
    </source>
</reference>
<dbReference type="EMBL" id="MJFZ01000472">
    <property type="protein sequence ID" value="RAW28713.1"/>
    <property type="molecule type" value="Genomic_DNA"/>
</dbReference>
<dbReference type="EMBL" id="RCMI01001878">
    <property type="protein sequence ID" value="KAG2880371.1"/>
    <property type="molecule type" value="Genomic_DNA"/>
</dbReference>
<name>A0A329RVD6_9STRA</name>
<dbReference type="VEuPathDB" id="FungiDB:PC110_g14916"/>
<evidence type="ECO:0000313" key="1">
    <source>
        <dbReference type="EMBL" id="KAG2820671.1"/>
    </source>
</evidence>
<evidence type="ECO:0000313" key="7">
    <source>
        <dbReference type="Proteomes" id="UP000251314"/>
    </source>
</evidence>
<dbReference type="EMBL" id="RCMK01001837">
    <property type="protein sequence ID" value="KAG2887827.1"/>
    <property type="molecule type" value="Genomic_DNA"/>
</dbReference>
<reference evidence="5" key="2">
    <citation type="submission" date="2018-05" db="EMBL/GenBank/DDBJ databases">
        <title>Effector identification in a new, highly contiguous assembly of the strawberry crown rot pathogen Phytophthora cactorum.</title>
        <authorList>
            <person name="Armitage A.D."/>
            <person name="Nellist C.F."/>
            <person name="Bates H."/>
            <person name="Vickerstaff R.J."/>
            <person name="Harrison R.J."/>
        </authorList>
    </citation>
    <scope>NUCLEOTIDE SEQUENCE</scope>
    <source>
        <strain evidence="1">15-7</strain>
        <strain evidence="2">4032</strain>
        <strain evidence="3">4040</strain>
        <strain evidence="4">P415</strain>
        <strain evidence="5">P421</strain>
    </source>
</reference>
<evidence type="ECO:0000313" key="6">
    <source>
        <dbReference type="EMBL" id="RAW28713.1"/>
    </source>
</evidence>
<dbReference type="Proteomes" id="UP000736787">
    <property type="component" value="Unassembled WGS sequence"/>
</dbReference>
<evidence type="ECO:0000313" key="3">
    <source>
        <dbReference type="EMBL" id="KAG2887827.1"/>
    </source>
</evidence>
<dbReference type="EMBL" id="RCMG01001751">
    <property type="protein sequence ID" value="KAG2820671.1"/>
    <property type="molecule type" value="Genomic_DNA"/>
</dbReference>
<gene>
    <name evidence="6" type="ORF">PC110_g14916</name>
    <name evidence="1" type="ORF">PC113_g22575</name>
    <name evidence="2" type="ORF">PC115_g22523</name>
    <name evidence="3" type="ORF">PC117_g25069</name>
    <name evidence="4" type="ORF">PC118_g22655</name>
    <name evidence="5" type="ORF">PC129_g23259</name>
</gene>
<evidence type="ECO:0000313" key="2">
    <source>
        <dbReference type="EMBL" id="KAG2880371.1"/>
    </source>
</evidence>
<dbReference type="Proteomes" id="UP000735874">
    <property type="component" value="Unassembled WGS sequence"/>
</dbReference>
<dbReference type="Proteomes" id="UP000251314">
    <property type="component" value="Unassembled WGS sequence"/>
</dbReference>
<accession>A0A329RVD6</accession>
<sequence length="56" mass="6790">MHQQQQQFQAFLEHQARVQNEIYEMKARATRQKSKVEPPKFNDTVSEDLELRLFQI</sequence>
<comment type="caution">
    <text evidence="6">The sequence shown here is derived from an EMBL/GenBank/DDBJ whole genome shotgun (WGS) entry which is preliminary data.</text>
</comment>
<dbReference type="Proteomes" id="UP000760860">
    <property type="component" value="Unassembled WGS sequence"/>
</dbReference>
<dbReference type="Proteomes" id="UP000697107">
    <property type="component" value="Unassembled WGS sequence"/>
</dbReference>
<dbReference type="AlphaFoldDB" id="A0A329RVD6"/>
<dbReference type="EMBL" id="RCMV01002536">
    <property type="protein sequence ID" value="KAG3202374.1"/>
    <property type="molecule type" value="Genomic_DNA"/>
</dbReference>
<protein>
    <submittedName>
        <fullName evidence="6">Uncharacterized protein</fullName>
    </submittedName>
</protein>
<evidence type="ECO:0000313" key="5">
    <source>
        <dbReference type="EMBL" id="KAG3202374.1"/>
    </source>
</evidence>
<proteinExistence type="predicted"/>
<dbReference type="EMBL" id="RCML01001830">
    <property type="protein sequence ID" value="KAG2960174.1"/>
    <property type="molecule type" value="Genomic_DNA"/>
</dbReference>
<evidence type="ECO:0000313" key="4">
    <source>
        <dbReference type="EMBL" id="KAG2960174.1"/>
    </source>
</evidence>
<dbReference type="Proteomes" id="UP000774804">
    <property type="component" value="Unassembled WGS sequence"/>
</dbReference>
<keyword evidence="7" id="KW-1185">Reference proteome</keyword>